<organism evidence="1 2">
    <name type="scientific">Fibrella rubiginis</name>
    <dbReference type="NCBI Taxonomy" id="2817060"/>
    <lineage>
        <taxon>Bacteria</taxon>
        <taxon>Pseudomonadati</taxon>
        <taxon>Bacteroidota</taxon>
        <taxon>Cytophagia</taxon>
        <taxon>Cytophagales</taxon>
        <taxon>Spirosomataceae</taxon>
        <taxon>Fibrella</taxon>
    </lineage>
</organism>
<comment type="caution">
    <text evidence="1">The sequence shown here is derived from an EMBL/GenBank/DDBJ whole genome shotgun (WGS) entry which is preliminary data.</text>
</comment>
<name>A0A939GGJ8_9BACT</name>
<gene>
    <name evidence="1" type="ORF">J2I47_07380</name>
</gene>
<dbReference type="AlphaFoldDB" id="A0A939GGJ8"/>
<accession>A0A939GGJ8</accession>
<dbReference type="Proteomes" id="UP000664034">
    <property type="component" value="Unassembled WGS sequence"/>
</dbReference>
<evidence type="ECO:0000313" key="1">
    <source>
        <dbReference type="EMBL" id="MBO0936366.1"/>
    </source>
</evidence>
<evidence type="ECO:0000313" key="2">
    <source>
        <dbReference type="Proteomes" id="UP000664034"/>
    </source>
</evidence>
<dbReference type="EMBL" id="JAFMYV010000003">
    <property type="protein sequence ID" value="MBO0936366.1"/>
    <property type="molecule type" value="Genomic_DNA"/>
</dbReference>
<protein>
    <submittedName>
        <fullName evidence="1">Uncharacterized protein</fullName>
    </submittedName>
</protein>
<dbReference type="RefSeq" id="WP_207363932.1">
    <property type="nucleotide sequence ID" value="NZ_JAFMYV010000003.1"/>
</dbReference>
<keyword evidence="2" id="KW-1185">Reference proteome</keyword>
<reference evidence="1" key="1">
    <citation type="submission" date="2021-03" db="EMBL/GenBank/DDBJ databases">
        <title>Fibrella sp. HMF5335 genome sequencing and assembly.</title>
        <authorList>
            <person name="Kang H."/>
            <person name="Kim H."/>
            <person name="Bae S."/>
            <person name="Joh K."/>
        </authorList>
    </citation>
    <scope>NUCLEOTIDE SEQUENCE</scope>
    <source>
        <strain evidence="1">HMF5335</strain>
    </source>
</reference>
<proteinExistence type="predicted"/>
<sequence length="253" mass="28612">MKKTLFTLHLFVPTTLLCLFACQSKDPCGVEPDKAYQFPSIPANSSMTIAEREAYVNLPANISQCLTTRSLIETCLAYPNISLIDAGVNPQSGYRLVSTKFRGLNDLSNREDRSVHLLDKYRSVVVSGYPTTAGLAAIGNYTAKIYYLEVIISQEINLKSFNLEQKISLVEQARAVYEQKRTDANYGLYRIASSDTLLSRLMKADRYQPFLAVYKPNEPDWDVVAFYWPATPLTVQAIYELSTGYLTFLKRQR</sequence>